<evidence type="ECO:0000313" key="9">
    <source>
        <dbReference type="Proteomes" id="UP001179952"/>
    </source>
</evidence>
<evidence type="ECO:0000256" key="5">
    <source>
        <dbReference type="ARBA" id="ARBA00023242"/>
    </source>
</evidence>
<comment type="subcellular location">
    <subcellularLocation>
        <location evidence="1">Nucleus</location>
    </subcellularLocation>
</comment>
<name>A0AAV9AVH1_ACOGR</name>
<dbReference type="GO" id="GO:0005634">
    <property type="term" value="C:nucleus"/>
    <property type="evidence" value="ECO:0007669"/>
    <property type="project" value="UniProtKB-SubCell"/>
</dbReference>
<dbReference type="PANTHER" id="PTHR31920:SF132">
    <property type="entry name" value="TF-B3 DOMAIN-CONTAINING PROTEIN"/>
    <property type="match status" value="1"/>
</dbReference>
<evidence type="ECO:0000256" key="3">
    <source>
        <dbReference type="ARBA" id="ARBA00023125"/>
    </source>
</evidence>
<evidence type="ECO:0000259" key="7">
    <source>
        <dbReference type="PROSITE" id="PS50863"/>
    </source>
</evidence>
<dbReference type="Gene3D" id="2.40.330.10">
    <property type="entry name" value="DNA-binding pseudobarrel domain"/>
    <property type="match status" value="1"/>
</dbReference>
<evidence type="ECO:0000256" key="6">
    <source>
        <dbReference type="SAM" id="MobiDB-lite"/>
    </source>
</evidence>
<keyword evidence="2" id="KW-0805">Transcription regulation</keyword>
<evidence type="ECO:0000256" key="4">
    <source>
        <dbReference type="ARBA" id="ARBA00023163"/>
    </source>
</evidence>
<organism evidence="8 9">
    <name type="scientific">Acorus gramineus</name>
    <name type="common">Dwarf sweet flag</name>
    <dbReference type="NCBI Taxonomy" id="55184"/>
    <lineage>
        <taxon>Eukaryota</taxon>
        <taxon>Viridiplantae</taxon>
        <taxon>Streptophyta</taxon>
        <taxon>Embryophyta</taxon>
        <taxon>Tracheophyta</taxon>
        <taxon>Spermatophyta</taxon>
        <taxon>Magnoliopsida</taxon>
        <taxon>Liliopsida</taxon>
        <taxon>Acoraceae</taxon>
        <taxon>Acorus</taxon>
    </lineage>
</organism>
<keyword evidence="4" id="KW-0804">Transcription</keyword>
<dbReference type="InterPro" id="IPR015300">
    <property type="entry name" value="DNA-bd_pseudobarrel_sf"/>
</dbReference>
<keyword evidence="9" id="KW-1185">Reference proteome</keyword>
<dbReference type="InterPro" id="IPR003340">
    <property type="entry name" value="B3_DNA-bd"/>
</dbReference>
<reference evidence="8" key="1">
    <citation type="journal article" date="2023" name="Nat. Commun.">
        <title>Diploid and tetraploid genomes of Acorus and the evolution of monocots.</title>
        <authorList>
            <person name="Ma L."/>
            <person name="Liu K.W."/>
            <person name="Li Z."/>
            <person name="Hsiao Y.Y."/>
            <person name="Qi Y."/>
            <person name="Fu T."/>
            <person name="Tang G.D."/>
            <person name="Zhang D."/>
            <person name="Sun W.H."/>
            <person name="Liu D.K."/>
            <person name="Li Y."/>
            <person name="Chen G.Z."/>
            <person name="Liu X.D."/>
            <person name="Liao X.Y."/>
            <person name="Jiang Y.T."/>
            <person name="Yu X."/>
            <person name="Hao Y."/>
            <person name="Huang J."/>
            <person name="Zhao X.W."/>
            <person name="Ke S."/>
            <person name="Chen Y.Y."/>
            <person name="Wu W.L."/>
            <person name="Hsu J.L."/>
            <person name="Lin Y.F."/>
            <person name="Huang M.D."/>
            <person name="Li C.Y."/>
            <person name="Huang L."/>
            <person name="Wang Z.W."/>
            <person name="Zhao X."/>
            <person name="Zhong W.Y."/>
            <person name="Peng D.H."/>
            <person name="Ahmad S."/>
            <person name="Lan S."/>
            <person name="Zhang J.S."/>
            <person name="Tsai W.C."/>
            <person name="Van de Peer Y."/>
            <person name="Liu Z.J."/>
        </authorList>
    </citation>
    <scope>NUCLEOTIDE SEQUENCE</scope>
    <source>
        <strain evidence="8">SCP</strain>
    </source>
</reference>
<dbReference type="SMART" id="SM01019">
    <property type="entry name" value="B3"/>
    <property type="match status" value="1"/>
</dbReference>
<protein>
    <submittedName>
        <fullName evidence="8">B3 domain-containing protein REM6</fullName>
    </submittedName>
</protein>
<dbReference type="Proteomes" id="UP001179952">
    <property type="component" value="Unassembled WGS sequence"/>
</dbReference>
<dbReference type="CDD" id="cd10017">
    <property type="entry name" value="B3_DNA"/>
    <property type="match status" value="1"/>
</dbReference>
<dbReference type="SUPFAM" id="SSF101936">
    <property type="entry name" value="DNA-binding pseudobarrel domain"/>
    <property type="match status" value="1"/>
</dbReference>
<reference evidence="8" key="2">
    <citation type="submission" date="2023-06" db="EMBL/GenBank/DDBJ databases">
        <authorList>
            <person name="Ma L."/>
            <person name="Liu K.-W."/>
            <person name="Li Z."/>
            <person name="Hsiao Y.-Y."/>
            <person name="Qi Y."/>
            <person name="Fu T."/>
            <person name="Tang G."/>
            <person name="Zhang D."/>
            <person name="Sun W.-H."/>
            <person name="Liu D.-K."/>
            <person name="Li Y."/>
            <person name="Chen G.-Z."/>
            <person name="Liu X.-D."/>
            <person name="Liao X.-Y."/>
            <person name="Jiang Y.-T."/>
            <person name="Yu X."/>
            <person name="Hao Y."/>
            <person name="Huang J."/>
            <person name="Zhao X.-W."/>
            <person name="Ke S."/>
            <person name="Chen Y.-Y."/>
            <person name="Wu W.-L."/>
            <person name="Hsu J.-L."/>
            <person name="Lin Y.-F."/>
            <person name="Huang M.-D."/>
            <person name="Li C.-Y."/>
            <person name="Huang L."/>
            <person name="Wang Z.-W."/>
            <person name="Zhao X."/>
            <person name="Zhong W.-Y."/>
            <person name="Peng D.-H."/>
            <person name="Ahmad S."/>
            <person name="Lan S."/>
            <person name="Zhang J.-S."/>
            <person name="Tsai W.-C."/>
            <person name="Van De Peer Y."/>
            <person name="Liu Z.-J."/>
        </authorList>
    </citation>
    <scope>NUCLEOTIDE SEQUENCE</scope>
    <source>
        <strain evidence="8">SCP</strain>
        <tissue evidence="8">Leaves</tissue>
    </source>
</reference>
<accession>A0AAV9AVH1</accession>
<feature type="region of interest" description="Disordered" evidence="6">
    <location>
        <begin position="114"/>
        <end position="134"/>
    </location>
</feature>
<dbReference type="GO" id="GO:0003677">
    <property type="term" value="F:DNA binding"/>
    <property type="evidence" value="ECO:0007669"/>
    <property type="project" value="UniProtKB-KW"/>
</dbReference>
<gene>
    <name evidence="8" type="ORF">QJS04_geneDACA006560</name>
</gene>
<sequence length="158" mass="18044">MGFSSPPPPSKPLFFKVLLPGSLKKLSVPPKFVRKHLSHVNLSKNRATIKSPLGRSWDVCVHVNKEGHFFEDGWCVFVRDHDLHMGDFLVFKYKGCLDFNVKLFDSSGCEKEYPPSARNRSEEHTDWTKIDKPPTTSPSRMALLMFADFLSLLLYQSS</sequence>
<proteinExistence type="predicted"/>
<evidence type="ECO:0000256" key="1">
    <source>
        <dbReference type="ARBA" id="ARBA00004123"/>
    </source>
</evidence>
<feature type="domain" description="TF-B3" evidence="7">
    <location>
        <begin position="11"/>
        <end position="107"/>
    </location>
</feature>
<dbReference type="PROSITE" id="PS50863">
    <property type="entry name" value="B3"/>
    <property type="match status" value="1"/>
</dbReference>
<dbReference type="AlphaFoldDB" id="A0AAV9AVH1"/>
<feature type="compositionally biased region" description="Basic and acidic residues" evidence="6">
    <location>
        <begin position="114"/>
        <end position="132"/>
    </location>
</feature>
<dbReference type="Pfam" id="PF02362">
    <property type="entry name" value="B3"/>
    <property type="match status" value="1"/>
</dbReference>
<evidence type="ECO:0000313" key="8">
    <source>
        <dbReference type="EMBL" id="KAK1268269.1"/>
    </source>
</evidence>
<keyword evidence="5" id="KW-0539">Nucleus</keyword>
<keyword evidence="3" id="KW-0238">DNA-binding</keyword>
<dbReference type="EMBL" id="JAUJYN010000006">
    <property type="protein sequence ID" value="KAK1268269.1"/>
    <property type="molecule type" value="Genomic_DNA"/>
</dbReference>
<comment type="caution">
    <text evidence="8">The sequence shown here is derived from an EMBL/GenBank/DDBJ whole genome shotgun (WGS) entry which is preliminary data.</text>
</comment>
<dbReference type="InterPro" id="IPR050655">
    <property type="entry name" value="Plant_B3_domain"/>
</dbReference>
<dbReference type="PANTHER" id="PTHR31920">
    <property type="entry name" value="B3 DOMAIN-CONTAINING"/>
    <property type="match status" value="1"/>
</dbReference>
<evidence type="ECO:0000256" key="2">
    <source>
        <dbReference type="ARBA" id="ARBA00023015"/>
    </source>
</evidence>